<keyword evidence="3 9" id="KW-0963">Cytoplasm</keyword>
<dbReference type="Pfam" id="PF07977">
    <property type="entry name" value="FabA"/>
    <property type="match status" value="1"/>
</dbReference>
<dbReference type="PANTHER" id="PTHR30272:SF1">
    <property type="entry name" value="3-HYDROXYACYL-[ACYL-CARRIER-PROTEIN] DEHYDRATASE"/>
    <property type="match status" value="1"/>
</dbReference>
<dbReference type="InterPro" id="IPR010084">
    <property type="entry name" value="FabZ"/>
</dbReference>
<keyword evidence="11" id="KW-1185">Reference proteome</keyword>
<comment type="catalytic activity">
    <reaction evidence="9">
        <text>a (3R)-hydroxyacyl-[ACP] = a (2E)-enoyl-[ACP] + H2O</text>
        <dbReference type="Rhea" id="RHEA:13097"/>
        <dbReference type="Rhea" id="RHEA-COMP:9925"/>
        <dbReference type="Rhea" id="RHEA-COMP:9945"/>
        <dbReference type="ChEBI" id="CHEBI:15377"/>
        <dbReference type="ChEBI" id="CHEBI:78784"/>
        <dbReference type="ChEBI" id="CHEBI:78827"/>
        <dbReference type="EC" id="4.2.1.59"/>
    </reaction>
</comment>
<reference evidence="10" key="1">
    <citation type="submission" date="2021-12" db="EMBL/GenBank/DDBJ databases">
        <authorList>
            <person name="Rodrigo-Torres L."/>
            <person name="Arahal R. D."/>
            <person name="Lucena T."/>
        </authorList>
    </citation>
    <scope>NUCLEOTIDE SEQUENCE</scope>
    <source>
        <strain evidence="10">CECT 8267</strain>
    </source>
</reference>
<gene>
    <name evidence="9 10" type="primary">fabZ</name>
    <name evidence="10" type="ORF">SIN8267_00796</name>
</gene>
<sequence>MMTIAEIREHLPQRYPFLMVDRVVEVEEGKCITAYKNVTVNEPYFNGHFPDTPIMPGVMIIEAMGQAAGILGFKTMNKTSADGSLYLFAGADKVRFKRQVVPGDCLTLKAQIVSQKRGIWKFDCQAYVGDELACSASIICADRKK</sequence>
<protein>
    <recommendedName>
        <fullName evidence="9">3-hydroxyacyl-[acyl-carrier-protein] dehydratase FabZ</fullName>
        <ecNumber evidence="9">4.2.1.59</ecNumber>
    </recommendedName>
    <alternativeName>
        <fullName evidence="9">(3R)-hydroxymyristoyl-[acyl-carrier-protein] dehydratase</fullName>
        <shortName evidence="9">(3R)-hydroxymyristoyl-ACP dehydrase</shortName>
    </alternativeName>
    <alternativeName>
        <fullName evidence="9">Beta-hydroxyacyl-ACP dehydratase</fullName>
    </alternativeName>
</protein>
<evidence type="ECO:0000256" key="3">
    <source>
        <dbReference type="ARBA" id="ARBA00022490"/>
    </source>
</evidence>
<comment type="caution">
    <text evidence="10">The sequence shown here is derived from an EMBL/GenBank/DDBJ whole genome shotgun (WGS) entry which is preliminary data.</text>
</comment>
<comment type="subcellular location">
    <subcellularLocation>
        <location evidence="1 9">Cytoplasm</location>
    </subcellularLocation>
</comment>
<dbReference type="Gene3D" id="3.10.129.10">
    <property type="entry name" value="Hotdog Thioesterase"/>
    <property type="match status" value="1"/>
</dbReference>
<dbReference type="NCBIfam" id="NF000582">
    <property type="entry name" value="PRK00006.1"/>
    <property type="match status" value="1"/>
</dbReference>
<comment type="function">
    <text evidence="8 9">Involved in unsaturated fatty acids biosynthesis. Catalyzes the dehydration of short chain beta-hydroxyacyl-ACPs and long chain saturated and unsaturated beta-hydroxyacyl-ACPs.</text>
</comment>
<dbReference type="EC" id="4.2.1.59" evidence="9"/>
<dbReference type="HAMAP" id="MF_00406">
    <property type="entry name" value="FabZ"/>
    <property type="match status" value="1"/>
</dbReference>
<evidence type="ECO:0000256" key="7">
    <source>
        <dbReference type="ARBA" id="ARBA00023239"/>
    </source>
</evidence>
<name>A0ABN8EH85_9GAMM</name>
<dbReference type="EMBL" id="CAKLPX010000001">
    <property type="protein sequence ID" value="CAH0990702.1"/>
    <property type="molecule type" value="Genomic_DNA"/>
</dbReference>
<dbReference type="CDD" id="cd01288">
    <property type="entry name" value="FabZ"/>
    <property type="match status" value="1"/>
</dbReference>
<evidence type="ECO:0000256" key="9">
    <source>
        <dbReference type="HAMAP-Rule" id="MF_00406"/>
    </source>
</evidence>
<dbReference type="PANTHER" id="PTHR30272">
    <property type="entry name" value="3-HYDROXYACYL-[ACYL-CARRIER-PROTEIN] DEHYDRATASE"/>
    <property type="match status" value="1"/>
</dbReference>
<evidence type="ECO:0000256" key="2">
    <source>
        <dbReference type="ARBA" id="ARBA00009174"/>
    </source>
</evidence>
<feature type="active site" evidence="9">
    <location>
        <position position="48"/>
    </location>
</feature>
<evidence type="ECO:0000256" key="4">
    <source>
        <dbReference type="ARBA" id="ARBA00022516"/>
    </source>
</evidence>
<accession>A0ABN8EH85</accession>
<organism evidence="10 11">
    <name type="scientific">Sinobacterium norvegicum</name>
    <dbReference type="NCBI Taxonomy" id="1641715"/>
    <lineage>
        <taxon>Bacteria</taxon>
        <taxon>Pseudomonadati</taxon>
        <taxon>Pseudomonadota</taxon>
        <taxon>Gammaproteobacteria</taxon>
        <taxon>Cellvibrionales</taxon>
        <taxon>Spongiibacteraceae</taxon>
        <taxon>Sinobacterium</taxon>
    </lineage>
</organism>
<dbReference type="Proteomes" id="UP000838100">
    <property type="component" value="Unassembled WGS sequence"/>
</dbReference>
<dbReference type="NCBIfam" id="TIGR01750">
    <property type="entry name" value="fabZ"/>
    <property type="match status" value="1"/>
</dbReference>
<evidence type="ECO:0000313" key="10">
    <source>
        <dbReference type="EMBL" id="CAH0990702.1"/>
    </source>
</evidence>
<evidence type="ECO:0000256" key="5">
    <source>
        <dbReference type="ARBA" id="ARBA00022556"/>
    </source>
</evidence>
<keyword evidence="4 9" id="KW-0444">Lipid biosynthesis</keyword>
<proteinExistence type="inferred from homology"/>
<keyword evidence="5 9" id="KW-0441">Lipid A biosynthesis</keyword>
<evidence type="ECO:0000256" key="6">
    <source>
        <dbReference type="ARBA" id="ARBA00023098"/>
    </source>
</evidence>
<dbReference type="SUPFAM" id="SSF54637">
    <property type="entry name" value="Thioesterase/thiol ester dehydrase-isomerase"/>
    <property type="match status" value="1"/>
</dbReference>
<keyword evidence="6 9" id="KW-0443">Lipid metabolism</keyword>
<dbReference type="GO" id="GO:0019171">
    <property type="term" value="F:(3R)-hydroxyacyl-[acyl-carrier-protein] dehydratase activity"/>
    <property type="evidence" value="ECO:0007669"/>
    <property type="project" value="UniProtKB-EC"/>
</dbReference>
<keyword evidence="7 9" id="KW-0456">Lyase</keyword>
<evidence type="ECO:0000256" key="1">
    <source>
        <dbReference type="ARBA" id="ARBA00004496"/>
    </source>
</evidence>
<dbReference type="InterPro" id="IPR013114">
    <property type="entry name" value="FabA_FabZ"/>
</dbReference>
<comment type="similarity">
    <text evidence="2 9">Belongs to the thioester dehydratase family. FabZ subfamily.</text>
</comment>
<dbReference type="RefSeq" id="WP_237443380.1">
    <property type="nucleotide sequence ID" value="NZ_CAKLPX010000001.1"/>
</dbReference>
<evidence type="ECO:0000256" key="8">
    <source>
        <dbReference type="ARBA" id="ARBA00025049"/>
    </source>
</evidence>
<dbReference type="InterPro" id="IPR029069">
    <property type="entry name" value="HotDog_dom_sf"/>
</dbReference>
<evidence type="ECO:0000313" key="11">
    <source>
        <dbReference type="Proteomes" id="UP000838100"/>
    </source>
</evidence>